<comment type="subunit">
    <text evidence="6">Homodimer.</text>
</comment>
<evidence type="ECO:0000256" key="6">
    <source>
        <dbReference type="HAMAP-Rule" id="MF_01468"/>
    </source>
</evidence>
<dbReference type="GO" id="GO:0004525">
    <property type="term" value="F:ribonuclease III activity"/>
    <property type="evidence" value="ECO:0007669"/>
    <property type="project" value="InterPro"/>
</dbReference>
<comment type="function">
    <text evidence="6">Involved in correct processing of both the 5' and 3' ends of 23S rRNA precursor. Processes 30S rRNA precursor transcript even in absence of ribonuclease 3 (Rnc); Rnc processes 30S rRNA into smaller rRNA precursors.</text>
</comment>
<evidence type="ECO:0000256" key="3">
    <source>
        <dbReference type="ARBA" id="ARBA00022722"/>
    </source>
</evidence>
<evidence type="ECO:0000313" key="9">
    <source>
        <dbReference type="Proteomes" id="UP000824162"/>
    </source>
</evidence>
<comment type="cofactor">
    <cofactor evidence="6">
        <name>Mg(2+)</name>
        <dbReference type="ChEBI" id="CHEBI:18420"/>
    </cofactor>
</comment>
<dbReference type="Pfam" id="PF00636">
    <property type="entry name" value="Ribonuclease_3"/>
    <property type="match status" value="1"/>
</dbReference>
<keyword evidence="6" id="KW-0699">rRNA-binding</keyword>
<reference evidence="8" key="2">
    <citation type="submission" date="2021-04" db="EMBL/GenBank/DDBJ databases">
        <authorList>
            <person name="Gilroy R."/>
        </authorList>
    </citation>
    <scope>NUCLEOTIDE SEQUENCE</scope>
    <source>
        <strain evidence="8">5790</strain>
    </source>
</reference>
<accession>A0A9D1PQ97</accession>
<keyword evidence="6" id="KW-0460">Magnesium</keyword>
<keyword evidence="3 6" id="KW-0540">Nuclease</keyword>
<comment type="similarity">
    <text evidence="6">Belongs to the MrnC RNase family.</text>
</comment>
<dbReference type="PANTHER" id="PTHR34276:SF1">
    <property type="entry name" value="MINI-RIBONUCLEASE 3"/>
    <property type="match status" value="1"/>
</dbReference>
<evidence type="ECO:0000256" key="1">
    <source>
        <dbReference type="ARBA" id="ARBA00022517"/>
    </source>
</evidence>
<dbReference type="GO" id="GO:0019843">
    <property type="term" value="F:rRNA binding"/>
    <property type="evidence" value="ECO:0007669"/>
    <property type="project" value="UniProtKB-UniRule"/>
</dbReference>
<evidence type="ECO:0000256" key="5">
    <source>
        <dbReference type="ARBA" id="ARBA00022801"/>
    </source>
</evidence>
<protein>
    <recommendedName>
        <fullName evidence="6">Mini-ribonuclease 3</fullName>
        <shortName evidence="6">Mini-3</shortName>
        <shortName evidence="6">Mini-RNase 3</shortName>
        <ecNumber evidence="6">3.1.26.-</ecNumber>
    </recommendedName>
    <alternativeName>
        <fullName evidence="6">Mini-RNase III</fullName>
        <shortName evidence="6">Mini-III</shortName>
    </alternativeName>
</protein>
<feature type="active site" evidence="6">
    <location>
        <position position="29"/>
    </location>
</feature>
<dbReference type="Proteomes" id="UP000824162">
    <property type="component" value="Unassembled WGS sequence"/>
</dbReference>
<name>A0A9D1PQ97_9FIRM</name>
<proteinExistence type="inferred from homology"/>
<sequence length="137" mass="15714">MTDIILKNLKPCTVPPAQYSPLALAYVGDCVYELYVRSYLLSRNNLSVNALHKTAVKYVCSRAQAEFFRKIEEELTAEELAVFRRGRNTKSTVPKNSEMSDYRTATGVEALIGFLYLSDRMQRVCDLMKRLFDEDND</sequence>
<dbReference type="AlphaFoldDB" id="A0A9D1PQ97"/>
<comment type="subcellular location">
    <subcellularLocation>
        <location evidence="6">Cytoplasm</location>
    </subcellularLocation>
</comment>
<comment type="caution">
    <text evidence="8">The sequence shown here is derived from an EMBL/GenBank/DDBJ whole genome shotgun (WGS) entry which is preliminary data.</text>
</comment>
<evidence type="ECO:0000256" key="4">
    <source>
        <dbReference type="ARBA" id="ARBA00022759"/>
    </source>
</evidence>
<dbReference type="PIRSF" id="PIRSF005520">
    <property type="entry name" value="UCP005520"/>
    <property type="match status" value="1"/>
</dbReference>
<gene>
    <name evidence="6" type="primary">mrnC</name>
    <name evidence="8" type="ORF">H9900_01405</name>
</gene>
<dbReference type="Gene3D" id="1.10.1520.10">
    <property type="entry name" value="Ribonuclease III domain"/>
    <property type="match status" value="1"/>
</dbReference>
<organism evidence="8 9">
    <name type="scientific">Candidatus Monoglobus merdigallinarum</name>
    <dbReference type="NCBI Taxonomy" id="2838698"/>
    <lineage>
        <taxon>Bacteria</taxon>
        <taxon>Bacillati</taxon>
        <taxon>Bacillota</taxon>
        <taxon>Clostridia</taxon>
        <taxon>Monoglobales</taxon>
        <taxon>Monoglobaceae</taxon>
        <taxon>Monoglobus</taxon>
    </lineage>
</organism>
<evidence type="ECO:0000256" key="2">
    <source>
        <dbReference type="ARBA" id="ARBA00022552"/>
    </source>
</evidence>
<evidence type="ECO:0000313" key="8">
    <source>
        <dbReference type="EMBL" id="HIV85448.1"/>
    </source>
</evidence>
<evidence type="ECO:0000259" key="7">
    <source>
        <dbReference type="SMART" id="SM00535"/>
    </source>
</evidence>
<keyword evidence="1 6" id="KW-0690">Ribosome biogenesis</keyword>
<feature type="domain" description="RNase III" evidence="7">
    <location>
        <begin position="3"/>
        <end position="136"/>
    </location>
</feature>
<dbReference type="HAMAP" id="MF_01468">
    <property type="entry name" value="RNase_Mini_III"/>
    <property type="match status" value="1"/>
</dbReference>
<keyword evidence="4 6" id="KW-0255">Endonuclease</keyword>
<dbReference type="PANTHER" id="PTHR34276">
    <property type="entry name" value="MINI-RIBONUCLEASE 3"/>
    <property type="match status" value="1"/>
</dbReference>
<keyword evidence="5 6" id="KW-0378">Hydrolase</keyword>
<dbReference type="EC" id="3.1.26.-" evidence="6"/>
<dbReference type="InterPro" id="IPR008226">
    <property type="entry name" value="Mini3_fam"/>
</dbReference>
<keyword evidence="6" id="KW-0963">Cytoplasm</keyword>
<dbReference type="SMART" id="SM00535">
    <property type="entry name" value="RIBOc"/>
    <property type="match status" value="1"/>
</dbReference>
<dbReference type="InterPro" id="IPR000999">
    <property type="entry name" value="RNase_III_dom"/>
</dbReference>
<dbReference type="EMBL" id="DXIJ01000028">
    <property type="protein sequence ID" value="HIV85448.1"/>
    <property type="molecule type" value="Genomic_DNA"/>
</dbReference>
<dbReference type="InterPro" id="IPR036389">
    <property type="entry name" value="RNase_III_sf"/>
</dbReference>
<dbReference type="CDD" id="cd00593">
    <property type="entry name" value="RIBOc"/>
    <property type="match status" value="1"/>
</dbReference>
<dbReference type="GO" id="GO:0006364">
    <property type="term" value="P:rRNA processing"/>
    <property type="evidence" value="ECO:0007669"/>
    <property type="project" value="UniProtKB-UniRule"/>
</dbReference>
<dbReference type="GO" id="GO:0005737">
    <property type="term" value="C:cytoplasm"/>
    <property type="evidence" value="ECO:0007669"/>
    <property type="project" value="UniProtKB-SubCell"/>
</dbReference>
<keyword evidence="6" id="KW-0694">RNA-binding</keyword>
<keyword evidence="2 6" id="KW-0698">rRNA processing</keyword>
<dbReference type="SUPFAM" id="SSF69065">
    <property type="entry name" value="RNase III domain-like"/>
    <property type="match status" value="1"/>
</dbReference>
<reference evidence="8" key="1">
    <citation type="journal article" date="2021" name="PeerJ">
        <title>Extensive microbial diversity within the chicken gut microbiome revealed by metagenomics and culture.</title>
        <authorList>
            <person name="Gilroy R."/>
            <person name="Ravi A."/>
            <person name="Getino M."/>
            <person name="Pursley I."/>
            <person name="Horton D.L."/>
            <person name="Alikhan N.F."/>
            <person name="Baker D."/>
            <person name="Gharbi K."/>
            <person name="Hall N."/>
            <person name="Watson M."/>
            <person name="Adriaenssens E.M."/>
            <person name="Foster-Nyarko E."/>
            <person name="Jarju S."/>
            <person name="Secka A."/>
            <person name="Antonio M."/>
            <person name="Oren A."/>
            <person name="Chaudhuri R.R."/>
            <person name="La Ragione R."/>
            <person name="Hildebrand F."/>
            <person name="Pallen M.J."/>
        </authorList>
    </citation>
    <scope>NUCLEOTIDE SEQUENCE</scope>
    <source>
        <strain evidence="8">5790</strain>
    </source>
</reference>